<keyword evidence="2" id="KW-0812">Transmembrane</keyword>
<evidence type="ECO:0000313" key="4">
    <source>
        <dbReference type="Proteomes" id="UP000198640"/>
    </source>
</evidence>
<keyword evidence="2" id="KW-0472">Membrane</keyword>
<keyword evidence="4" id="KW-1185">Reference proteome</keyword>
<feature type="transmembrane region" description="Helical" evidence="2">
    <location>
        <begin position="298"/>
        <end position="318"/>
    </location>
</feature>
<keyword evidence="2" id="KW-1133">Transmembrane helix</keyword>
<feature type="transmembrane region" description="Helical" evidence="2">
    <location>
        <begin position="103"/>
        <end position="125"/>
    </location>
</feature>
<accession>A0A1H3M2U2</accession>
<feature type="compositionally biased region" description="Basic and acidic residues" evidence="1">
    <location>
        <begin position="11"/>
        <end position="21"/>
    </location>
</feature>
<sequence>MTPNPPQADSKSTHRSSDTRTKSANNAAAGTLVYTLLAPLWGLGIYSLAQAFVVGNLWLTAIGIFMCSVPIALSGLYLVSIAKIQRLTYYASKGWLYGLAKRRIFATLFWSSWALITSFLMLLVCQSYTDLEWIVFLLVIPLFWGVFQIMQRLIAKEFKSYLVTAQALRIARCTTPLLMLLLHATFVILFAELPHYDSLQAAIRAQQTDAAIPAGSAIVHELSQLLAYYNGAKHYAIGHLEKADAMLAGILVAAGGFAIFFNACAMLSCLLIPRAEYRRLFAPLSDAVTPPPAMPGRIAITLGILTFVTFFVYLPGLASLENVVQQRSPRFTETRLALDFMVERIDGSYYLPGTVAQIQAAQLKTMAAMTDITSAQLLAEADMAFARMESNVDAFLDWYYQLSTEYLRVAKLLTGDVEDLLAKQLADSLAHGMPFQRFDAMVTQALAQRDAALLAYQETMAGILECNRVEVPDNAAIRIAQTLALADIGRLPAAPEWMGIETRLGAGGVAGVVTTIMVKKMVGKGMFKLAATSAGKLLAGKVAGAAGGIASGAATGAAIGSLVPGAGTAAGAAIGGVVGGVLTGLAVDKGLLVLEEAVNRDAFRQEIITVIQETREAFKASITSGAGQTDPDAAPNAQTV</sequence>
<dbReference type="OrthoDB" id="3199629at2"/>
<dbReference type="AlphaFoldDB" id="A0A1H3M2U2"/>
<reference evidence="3 4" key="1">
    <citation type="submission" date="2016-10" db="EMBL/GenBank/DDBJ databases">
        <authorList>
            <person name="de Groot N.N."/>
        </authorList>
    </citation>
    <scope>NUCLEOTIDE SEQUENCE [LARGE SCALE GENOMIC DNA]</scope>
    <source>
        <strain evidence="3 4">Nm1</strain>
    </source>
</reference>
<feature type="transmembrane region" description="Helical" evidence="2">
    <location>
        <begin position="131"/>
        <end position="150"/>
    </location>
</feature>
<dbReference type="RefSeq" id="WP_090415186.1">
    <property type="nucleotide sequence ID" value="NZ_FNOY01000055.1"/>
</dbReference>
<feature type="transmembrane region" description="Helical" evidence="2">
    <location>
        <begin position="24"/>
        <end position="46"/>
    </location>
</feature>
<feature type="transmembrane region" description="Helical" evidence="2">
    <location>
        <begin position="170"/>
        <end position="191"/>
    </location>
</feature>
<gene>
    <name evidence="3" type="ORF">SAMN05421881_105512</name>
</gene>
<proteinExistence type="predicted"/>
<evidence type="ECO:0000256" key="2">
    <source>
        <dbReference type="SAM" id="Phobius"/>
    </source>
</evidence>
<evidence type="ECO:0000256" key="1">
    <source>
        <dbReference type="SAM" id="MobiDB-lite"/>
    </source>
</evidence>
<name>A0A1H3M2U2_9PROT</name>
<dbReference type="STRING" id="44576.SAMN05421881_105512"/>
<dbReference type="EMBL" id="FNOY01000055">
    <property type="protein sequence ID" value="SDY70345.1"/>
    <property type="molecule type" value="Genomic_DNA"/>
</dbReference>
<feature type="transmembrane region" description="Helical" evidence="2">
    <location>
        <begin position="58"/>
        <end position="82"/>
    </location>
</feature>
<feature type="region of interest" description="Disordered" evidence="1">
    <location>
        <begin position="1"/>
        <end position="23"/>
    </location>
</feature>
<organism evidence="3 4">
    <name type="scientific">Nitrosomonas halophila</name>
    <dbReference type="NCBI Taxonomy" id="44576"/>
    <lineage>
        <taxon>Bacteria</taxon>
        <taxon>Pseudomonadati</taxon>
        <taxon>Pseudomonadota</taxon>
        <taxon>Betaproteobacteria</taxon>
        <taxon>Nitrosomonadales</taxon>
        <taxon>Nitrosomonadaceae</taxon>
        <taxon>Nitrosomonas</taxon>
    </lineage>
</organism>
<feature type="transmembrane region" description="Helical" evidence="2">
    <location>
        <begin position="245"/>
        <end position="272"/>
    </location>
</feature>
<dbReference type="Proteomes" id="UP000198640">
    <property type="component" value="Unassembled WGS sequence"/>
</dbReference>
<protein>
    <submittedName>
        <fullName evidence="3">Uncharacterized protein</fullName>
    </submittedName>
</protein>
<evidence type="ECO:0000313" key="3">
    <source>
        <dbReference type="EMBL" id="SDY70345.1"/>
    </source>
</evidence>